<keyword evidence="3" id="KW-1185">Reference proteome</keyword>
<organism evidence="2 3">
    <name type="scientific">Nonomuraea rosea</name>
    <dbReference type="NCBI Taxonomy" id="638574"/>
    <lineage>
        <taxon>Bacteria</taxon>
        <taxon>Bacillati</taxon>
        <taxon>Actinomycetota</taxon>
        <taxon>Actinomycetes</taxon>
        <taxon>Streptosporangiales</taxon>
        <taxon>Streptosporangiaceae</taxon>
        <taxon>Nonomuraea</taxon>
    </lineage>
</organism>
<feature type="region of interest" description="Disordered" evidence="1">
    <location>
        <begin position="71"/>
        <end position="99"/>
    </location>
</feature>
<evidence type="ECO:0000256" key="1">
    <source>
        <dbReference type="SAM" id="MobiDB-lite"/>
    </source>
</evidence>
<dbReference type="EMBL" id="BAABDQ010000049">
    <property type="protein sequence ID" value="GAA3613075.1"/>
    <property type="molecule type" value="Genomic_DNA"/>
</dbReference>
<sequence>MYPPPWLGDQSRYLHADPVEDAEAAAHVILAAQRITGTDTLAAVMATAGLSLRSVEPDRVQRNQRTWIPLPCPFRATSSTSTTTTDGPGPAGRLPGHPCLLARDGVAAARELG</sequence>
<proteinExistence type="predicted"/>
<dbReference type="Proteomes" id="UP001500630">
    <property type="component" value="Unassembled WGS sequence"/>
</dbReference>
<reference evidence="3" key="1">
    <citation type="journal article" date="2019" name="Int. J. Syst. Evol. Microbiol.">
        <title>The Global Catalogue of Microorganisms (GCM) 10K type strain sequencing project: providing services to taxonomists for standard genome sequencing and annotation.</title>
        <authorList>
            <consortium name="The Broad Institute Genomics Platform"/>
            <consortium name="The Broad Institute Genome Sequencing Center for Infectious Disease"/>
            <person name="Wu L."/>
            <person name="Ma J."/>
        </authorList>
    </citation>
    <scope>NUCLEOTIDE SEQUENCE [LARGE SCALE GENOMIC DNA]</scope>
    <source>
        <strain evidence="3">JCM 17326</strain>
    </source>
</reference>
<accession>A0ABP6ZKU1</accession>
<comment type="caution">
    <text evidence="2">The sequence shown here is derived from an EMBL/GenBank/DDBJ whole genome shotgun (WGS) entry which is preliminary data.</text>
</comment>
<evidence type="ECO:0000313" key="3">
    <source>
        <dbReference type="Proteomes" id="UP001500630"/>
    </source>
</evidence>
<evidence type="ECO:0000313" key="2">
    <source>
        <dbReference type="EMBL" id="GAA3613075.1"/>
    </source>
</evidence>
<gene>
    <name evidence="2" type="ORF">GCM10022419_117650</name>
</gene>
<name>A0ABP6ZKU1_9ACTN</name>
<protein>
    <submittedName>
        <fullName evidence="2">Uncharacterized protein</fullName>
    </submittedName>
</protein>